<dbReference type="InterPro" id="IPR002575">
    <property type="entry name" value="Aminoglycoside_PTrfase"/>
</dbReference>
<sequence>MSEAACTEWAKVNATAANKGLYTNERDKITPTHKFNVKMAVILTENQRIHIMQRESALKNWLAQCYPQQNFTLSFAAADADFRRYFRATFADGSSVICMDAPPDKMNTEPYVRIQKLFSMLNVPQILHYDAAQGFMVLNDLGDIQYLKAMQHENTPEAHKALLLEAIDELIILQKASVAGCLPEYDHEILLREVNLFPEWFVAKELGRELNFAQRKLWQQTLDVLLPAVEQQPKVFVHRDFIVRNLMLTRDRPAVLDFQDALYGAITYDLVSLTRDAFIEWDEEFTLDIVIRYWEKARAAGLPVPVEFDTFYRWYEWTGVQRHLKVAGIFARLWHRDGKDKYRPEIPRFLNYLRRTSRRYAELAPLYALLLELVGDEELQTGYTF</sequence>
<protein>
    <submittedName>
        <fullName evidence="4">Phosphotransferase</fullName>
    </submittedName>
</protein>
<dbReference type="Gene3D" id="3.30.200.20">
    <property type="entry name" value="Phosphorylase Kinase, domain 1"/>
    <property type="match status" value="1"/>
</dbReference>
<evidence type="ECO:0000313" key="5">
    <source>
        <dbReference type="Proteomes" id="UP000004207"/>
    </source>
</evidence>
<keyword evidence="5" id="KW-1185">Reference proteome</keyword>
<dbReference type="HOGENOM" id="CLU_021467_1_0_4"/>
<feature type="domain" description="Aminoglycoside phosphotransferase" evidence="3">
    <location>
        <begin position="73"/>
        <end position="301"/>
    </location>
</feature>
<gene>
    <name evidence="4" type="ORF">HMPREF0476_1618</name>
</gene>
<dbReference type="GO" id="GO:0016740">
    <property type="term" value="F:transferase activity"/>
    <property type="evidence" value="ECO:0007669"/>
    <property type="project" value="UniProtKB-KW"/>
</dbReference>
<comment type="caution">
    <text evidence="4">The sequence shown here is derived from an EMBL/GenBank/DDBJ whole genome shotgun (WGS) entry which is preliminary data.</text>
</comment>
<dbReference type="SUPFAM" id="SSF56112">
    <property type="entry name" value="Protein kinase-like (PK-like)"/>
    <property type="match status" value="1"/>
</dbReference>
<dbReference type="EMBL" id="AFHS01000052">
    <property type="protein sequence ID" value="EGK07911.1"/>
    <property type="molecule type" value="Genomic_DNA"/>
</dbReference>
<keyword evidence="4" id="KW-0808">Transferase</keyword>
<dbReference type="PANTHER" id="PTHR33540:SF1">
    <property type="entry name" value="N-ACETYLMURAMATE_N-ACETYLGLUCOSAMINE KINASE"/>
    <property type="match status" value="1"/>
</dbReference>
<dbReference type="InterPro" id="IPR011009">
    <property type="entry name" value="Kinase-like_dom_sf"/>
</dbReference>
<reference evidence="4 5" key="1">
    <citation type="submission" date="2011-04" db="EMBL/GenBank/DDBJ databases">
        <authorList>
            <person name="Muzny D."/>
            <person name="Qin X."/>
            <person name="Deng J."/>
            <person name="Jiang H."/>
            <person name="Liu Y."/>
            <person name="Qu J."/>
            <person name="Song X.-Z."/>
            <person name="Zhang L."/>
            <person name="Thornton R."/>
            <person name="Coyle M."/>
            <person name="Francisco L."/>
            <person name="Jackson L."/>
            <person name="Javaid M."/>
            <person name="Korchina V."/>
            <person name="Kovar C."/>
            <person name="Mata R."/>
            <person name="Mathew T."/>
            <person name="Ngo R."/>
            <person name="Nguyen L."/>
            <person name="Nguyen N."/>
            <person name="Okwuonu G."/>
            <person name="Ongeri F."/>
            <person name="Pham C."/>
            <person name="Simmons D."/>
            <person name="Wilczek-Boney K."/>
            <person name="Hale W."/>
            <person name="Jakkamsetti A."/>
            <person name="Pham P."/>
            <person name="Ruth R."/>
            <person name="San Lucas F."/>
            <person name="Warren J."/>
            <person name="Zhang J."/>
            <person name="Zhao Z."/>
            <person name="Zhou C."/>
            <person name="Zhu D."/>
            <person name="Lee S."/>
            <person name="Bess C."/>
            <person name="Blankenburg K."/>
            <person name="Forbes L."/>
            <person name="Fu Q."/>
            <person name="Gubbala S."/>
            <person name="Hirani K."/>
            <person name="Jayaseelan J.C."/>
            <person name="Lara F."/>
            <person name="Munidasa M."/>
            <person name="Palculict T."/>
            <person name="Patil S."/>
            <person name="Pu L.-L."/>
            <person name="Saada N."/>
            <person name="Tang L."/>
            <person name="Weissenberger G."/>
            <person name="Zhu Y."/>
            <person name="Hemphill L."/>
            <person name="Shang Y."/>
            <person name="Youmans B."/>
            <person name="Ayvaz T."/>
            <person name="Ross M."/>
            <person name="Santibanez J."/>
            <person name="Aqrawi P."/>
            <person name="Gross S."/>
            <person name="Joshi V."/>
            <person name="Fowler G."/>
            <person name="Nazareth L."/>
            <person name="Reid J."/>
            <person name="Worley K."/>
            <person name="Petrosino J."/>
            <person name="Highlander S."/>
            <person name="Gibbs R."/>
        </authorList>
    </citation>
    <scope>NUCLEOTIDE SEQUENCE [LARGE SCALE GENOMIC DNA]</scope>
    <source>
        <strain evidence="4 5">ATCC 23330</strain>
    </source>
</reference>
<evidence type="ECO:0000256" key="1">
    <source>
        <dbReference type="ARBA" id="ARBA00022741"/>
    </source>
</evidence>
<dbReference type="AlphaFoldDB" id="F5S8T5"/>
<dbReference type="InterPro" id="IPR054791">
    <property type="entry name" value="AmgK"/>
</dbReference>
<accession>F5S8T5</accession>
<dbReference type="Gene3D" id="3.90.1200.10">
    <property type="match status" value="1"/>
</dbReference>
<evidence type="ECO:0000313" key="4">
    <source>
        <dbReference type="EMBL" id="EGK07911.1"/>
    </source>
</evidence>
<dbReference type="Pfam" id="PF01636">
    <property type="entry name" value="APH"/>
    <property type="match status" value="1"/>
</dbReference>
<proteinExistence type="predicted"/>
<dbReference type="STRING" id="504.KKKWG1_0041"/>
<dbReference type="GO" id="GO:0005524">
    <property type="term" value="F:ATP binding"/>
    <property type="evidence" value="ECO:0007669"/>
    <property type="project" value="UniProtKB-KW"/>
</dbReference>
<dbReference type="eggNOG" id="COG3178">
    <property type="taxonomic scope" value="Bacteria"/>
</dbReference>
<organism evidence="4 5">
    <name type="scientific">Kingella kingae ATCC 23330</name>
    <dbReference type="NCBI Taxonomy" id="887327"/>
    <lineage>
        <taxon>Bacteria</taxon>
        <taxon>Pseudomonadati</taxon>
        <taxon>Pseudomonadota</taxon>
        <taxon>Betaproteobacteria</taxon>
        <taxon>Neisseriales</taxon>
        <taxon>Neisseriaceae</taxon>
        <taxon>Kingella</taxon>
    </lineage>
</organism>
<name>F5S8T5_KINKI</name>
<evidence type="ECO:0000256" key="2">
    <source>
        <dbReference type="ARBA" id="ARBA00022840"/>
    </source>
</evidence>
<keyword evidence="2" id="KW-0067">ATP-binding</keyword>
<dbReference type="Proteomes" id="UP000004207">
    <property type="component" value="Unassembled WGS sequence"/>
</dbReference>
<dbReference type="NCBIfam" id="NF045759">
    <property type="entry name" value="NamurgluKinAmgK"/>
    <property type="match status" value="1"/>
</dbReference>
<keyword evidence="1" id="KW-0547">Nucleotide-binding</keyword>
<evidence type="ECO:0000259" key="3">
    <source>
        <dbReference type="Pfam" id="PF01636"/>
    </source>
</evidence>
<dbReference type="PANTHER" id="PTHR33540">
    <property type="entry name" value="TRNA THREONYLCARBAMOYLADENOSINE BIOSYNTHESIS PROTEIN TSAE"/>
    <property type="match status" value="1"/>
</dbReference>